<protein>
    <recommendedName>
        <fullName evidence="3">Response regulatory domain-containing protein</fullName>
    </recommendedName>
</protein>
<keyword evidence="1 2" id="KW-0597">Phosphoprotein</keyword>
<evidence type="ECO:0000259" key="3">
    <source>
        <dbReference type="PROSITE" id="PS50110"/>
    </source>
</evidence>
<dbReference type="Proteomes" id="UP000015100">
    <property type="component" value="Unassembled WGS sequence"/>
</dbReference>
<proteinExistence type="predicted"/>
<dbReference type="SUPFAM" id="SSF52172">
    <property type="entry name" value="CheY-like"/>
    <property type="match status" value="1"/>
</dbReference>
<feature type="domain" description="Response regulatory" evidence="3">
    <location>
        <begin position="270"/>
        <end position="394"/>
    </location>
</feature>
<comment type="caution">
    <text evidence="4">The sequence shown here is derived from an EMBL/GenBank/DDBJ whole genome shotgun (WGS) entry which is preliminary data.</text>
</comment>
<dbReference type="PANTHER" id="PTHR45339:SF5">
    <property type="entry name" value="HISTIDINE KINASE"/>
    <property type="match status" value="1"/>
</dbReference>
<gene>
    <name evidence="4" type="ORF">H072_2367</name>
</gene>
<evidence type="ECO:0000313" key="5">
    <source>
        <dbReference type="Proteomes" id="UP000015100"/>
    </source>
</evidence>
<dbReference type="STRING" id="1284197.S8AL00"/>
<dbReference type="InterPro" id="IPR001789">
    <property type="entry name" value="Sig_transdc_resp-reg_receiver"/>
</dbReference>
<dbReference type="EMBL" id="AQGS01000071">
    <property type="protein sequence ID" value="EPS43589.1"/>
    <property type="molecule type" value="Genomic_DNA"/>
</dbReference>
<evidence type="ECO:0000256" key="1">
    <source>
        <dbReference type="ARBA" id="ARBA00022553"/>
    </source>
</evidence>
<dbReference type="CDD" id="cd17546">
    <property type="entry name" value="REC_hyHK_CKI1_RcsC-like"/>
    <property type="match status" value="1"/>
</dbReference>
<dbReference type="PROSITE" id="PS50110">
    <property type="entry name" value="RESPONSE_REGULATORY"/>
    <property type="match status" value="1"/>
</dbReference>
<dbReference type="GO" id="GO:0000160">
    <property type="term" value="P:phosphorelay signal transduction system"/>
    <property type="evidence" value="ECO:0007669"/>
    <property type="project" value="InterPro"/>
</dbReference>
<dbReference type="InterPro" id="IPR011006">
    <property type="entry name" value="CheY-like_superfamily"/>
</dbReference>
<dbReference type="OrthoDB" id="60033at2759"/>
<dbReference type="Gene3D" id="3.40.50.2300">
    <property type="match status" value="1"/>
</dbReference>
<feature type="modified residue" description="4-aspartylphosphate" evidence="2">
    <location>
        <position position="327"/>
    </location>
</feature>
<organism evidence="4 5">
    <name type="scientific">Dactylellina haptotyla (strain CBS 200.50)</name>
    <name type="common">Nematode-trapping fungus</name>
    <name type="synonym">Monacrosporium haptotylum</name>
    <dbReference type="NCBI Taxonomy" id="1284197"/>
    <lineage>
        <taxon>Eukaryota</taxon>
        <taxon>Fungi</taxon>
        <taxon>Dikarya</taxon>
        <taxon>Ascomycota</taxon>
        <taxon>Pezizomycotina</taxon>
        <taxon>Orbiliomycetes</taxon>
        <taxon>Orbiliales</taxon>
        <taxon>Orbiliaceae</taxon>
        <taxon>Dactylellina</taxon>
    </lineage>
</organism>
<dbReference type="eggNOG" id="KOG0519">
    <property type="taxonomic scope" value="Eukaryota"/>
</dbReference>
<evidence type="ECO:0000313" key="4">
    <source>
        <dbReference type="EMBL" id="EPS43589.1"/>
    </source>
</evidence>
<evidence type="ECO:0000256" key="2">
    <source>
        <dbReference type="PROSITE-ProRule" id="PRU00169"/>
    </source>
</evidence>
<reference evidence="4 5" key="1">
    <citation type="journal article" date="2013" name="PLoS Genet.">
        <title>Genomic mechanisms accounting for the adaptation to parasitism in nematode-trapping fungi.</title>
        <authorList>
            <person name="Meerupati T."/>
            <person name="Andersson K.M."/>
            <person name="Friman E."/>
            <person name="Kumar D."/>
            <person name="Tunlid A."/>
            <person name="Ahren D."/>
        </authorList>
    </citation>
    <scope>NUCLEOTIDE SEQUENCE [LARGE SCALE GENOMIC DNA]</scope>
    <source>
        <strain evidence="4 5">CBS 200.50</strain>
    </source>
</reference>
<dbReference type="SMART" id="SM00448">
    <property type="entry name" value="REC"/>
    <property type="match status" value="1"/>
</dbReference>
<name>S8AL00_DACHA</name>
<dbReference type="Pfam" id="PF00072">
    <property type="entry name" value="Response_reg"/>
    <property type="match status" value="1"/>
</dbReference>
<reference evidence="5" key="2">
    <citation type="submission" date="2013-04" db="EMBL/GenBank/DDBJ databases">
        <title>Genomic mechanisms accounting for the adaptation to parasitism in nematode-trapping fungi.</title>
        <authorList>
            <person name="Ahren D.G."/>
        </authorList>
    </citation>
    <scope>NUCLEOTIDE SEQUENCE [LARGE SCALE GENOMIC DNA]</scope>
    <source>
        <strain evidence="5">CBS 200.50</strain>
    </source>
</reference>
<keyword evidence="5" id="KW-1185">Reference proteome</keyword>
<dbReference type="OMA" id="PSEATIF"/>
<dbReference type="HOGENOM" id="CLU_674421_0_0_1"/>
<sequence length="408" mass="46222">MDEPLSLQQLIDSSERPALVLDFRLKHNLETPSLATIKDLKVSHNPACEHGWYSEAFKDLLEQNLEKLEERGNRVQGPQEHERPRHYNVAGDAWLSVTVGCYHILTLEPSKAAASSLYPEVVSSREDHLYRRLNSTQGPLESFSELSDQALKDAEAVRKDVSQLSSETQLDTQLAERISGRLLQLELNLRTVSSGISLLKDLSDVSDLAPPRQRPESCPAVRLPDKDLLTSIRDRVYAGRVPQSTSQPLWPAAANYKHPSGLEAYAPSLRLLIVEDNIVNQKLLQKICQKYGTLEEFITQALDGAQALEMIEQMTRMGHFPDLIFVDCSMPVLDGYSFLEEFRRRWPNAKCRIVGMTAHAMIGFDKRFKELGAHEVLTKPIKWMHLSGQLELATRLKMSREVEFRGKL</sequence>
<dbReference type="PANTHER" id="PTHR45339">
    <property type="entry name" value="HYBRID SIGNAL TRANSDUCTION HISTIDINE KINASE J"/>
    <property type="match status" value="1"/>
</dbReference>
<dbReference type="AlphaFoldDB" id="S8AL00"/>
<accession>S8AL00</accession>